<dbReference type="EMBL" id="JAEUXJ010000006">
    <property type="protein sequence ID" value="MBL6456823.1"/>
    <property type="molecule type" value="Genomic_DNA"/>
</dbReference>
<organism evidence="7 8">
    <name type="scientific">Belnapia mucosa</name>
    <dbReference type="NCBI Taxonomy" id="2804532"/>
    <lineage>
        <taxon>Bacteria</taxon>
        <taxon>Pseudomonadati</taxon>
        <taxon>Pseudomonadota</taxon>
        <taxon>Alphaproteobacteria</taxon>
        <taxon>Acetobacterales</taxon>
        <taxon>Roseomonadaceae</taxon>
        <taxon>Belnapia</taxon>
    </lineage>
</organism>
<comment type="caution">
    <text evidence="7">The sequence shown here is derived from an EMBL/GenBank/DDBJ whole genome shotgun (WGS) entry which is preliminary data.</text>
</comment>
<evidence type="ECO:0000313" key="8">
    <source>
        <dbReference type="Proteomes" id="UP000606490"/>
    </source>
</evidence>
<keyword evidence="8" id="KW-1185">Reference proteome</keyword>
<evidence type="ECO:0000256" key="4">
    <source>
        <dbReference type="ARBA" id="ARBA00023136"/>
    </source>
</evidence>
<feature type="domain" description="TM2" evidence="6">
    <location>
        <begin position="11"/>
        <end position="56"/>
    </location>
</feature>
<keyword evidence="3 5" id="KW-1133">Transmembrane helix</keyword>
<evidence type="ECO:0000256" key="2">
    <source>
        <dbReference type="ARBA" id="ARBA00022692"/>
    </source>
</evidence>
<reference evidence="7 8" key="1">
    <citation type="submission" date="2021-01" db="EMBL/GenBank/DDBJ databases">
        <title>Belnapia mucosa sp. nov. and Belnapia arida sp. nov., isolated from the Tabernas Desert (Almeria, Spain).</title>
        <authorList>
            <person name="Molina-Menor E."/>
            <person name="Vidal-Verdu A."/>
            <person name="Calonge A."/>
            <person name="Satari L."/>
            <person name="Pereto Magraner J."/>
            <person name="Porcar Miralles M."/>
        </authorList>
    </citation>
    <scope>NUCLEOTIDE SEQUENCE [LARGE SCALE GENOMIC DNA]</scope>
    <source>
        <strain evidence="7 8">T6</strain>
    </source>
</reference>
<evidence type="ECO:0000313" key="7">
    <source>
        <dbReference type="EMBL" id="MBL6456823.1"/>
    </source>
</evidence>
<evidence type="ECO:0000256" key="1">
    <source>
        <dbReference type="ARBA" id="ARBA00004141"/>
    </source>
</evidence>
<dbReference type="Pfam" id="PF05154">
    <property type="entry name" value="TM2"/>
    <property type="match status" value="1"/>
</dbReference>
<sequence>MLAMTLPAGRRKSVGLAYLLWALFGMFGLHRLYLGRNLSAAGMAAITVLSVPLIWSGLGLLGFVTTSTWALADAILIPGMAKELNEAIPAGAAPA</sequence>
<comment type="subcellular location">
    <subcellularLocation>
        <location evidence="1">Membrane</location>
        <topology evidence="1">Multi-pass membrane protein</topology>
    </subcellularLocation>
</comment>
<feature type="transmembrane region" description="Helical" evidence="5">
    <location>
        <begin position="12"/>
        <end position="33"/>
    </location>
</feature>
<proteinExistence type="predicted"/>
<dbReference type="RefSeq" id="WP_202826563.1">
    <property type="nucleotide sequence ID" value="NZ_JAEUXJ010000006.1"/>
</dbReference>
<dbReference type="InterPro" id="IPR007829">
    <property type="entry name" value="TM2"/>
</dbReference>
<protein>
    <submittedName>
        <fullName evidence="7">TM2 domain-containing protein</fullName>
    </submittedName>
</protein>
<evidence type="ECO:0000256" key="5">
    <source>
        <dbReference type="SAM" id="Phobius"/>
    </source>
</evidence>
<evidence type="ECO:0000259" key="6">
    <source>
        <dbReference type="Pfam" id="PF05154"/>
    </source>
</evidence>
<name>A0ABS1V545_9PROT</name>
<evidence type="ECO:0000256" key="3">
    <source>
        <dbReference type="ARBA" id="ARBA00022989"/>
    </source>
</evidence>
<accession>A0ABS1V545</accession>
<dbReference type="Proteomes" id="UP000606490">
    <property type="component" value="Unassembled WGS sequence"/>
</dbReference>
<keyword evidence="4 5" id="KW-0472">Membrane</keyword>
<feature type="transmembrane region" description="Helical" evidence="5">
    <location>
        <begin position="53"/>
        <end position="72"/>
    </location>
</feature>
<gene>
    <name evidence="7" type="ORF">JMJ55_15910</name>
</gene>
<keyword evidence="2 5" id="KW-0812">Transmembrane</keyword>